<reference evidence="5 6" key="1">
    <citation type="submission" date="2019-09" db="EMBL/GenBank/DDBJ databases">
        <title>Bird 10,000 Genomes (B10K) Project - Family phase.</title>
        <authorList>
            <person name="Zhang G."/>
        </authorList>
    </citation>
    <scope>NUCLEOTIDE SEQUENCE [LARGE SCALE GENOMIC DNA]</scope>
    <source>
        <strain evidence="5">B10K-DU-002-46</strain>
        <tissue evidence="5">Muscle</tissue>
    </source>
</reference>
<dbReference type="Gene3D" id="2.60.40.10">
    <property type="entry name" value="Immunoglobulins"/>
    <property type="match status" value="1"/>
</dbReference>
<dbReference type="Pfam" id="PF07686">
    <property type="entry name" value="V-set"/>
    <property type="match status" value="1"/>
</dbReference>
<comment type="caution">
    <text evidence="5">The sequence shown here is derived from an EMBL/GenBank/DDBJ whole genome shotgun (WGS) entry which is preliminary data.</text>
</comment>
<dbReference type="InterPro" id="IPR013783">
    <property type="entry name" value="Ig-like_fold"/>
</dbReference>
<evidence type="ECO:0000259" key="4">
    <source>
        <dbReference type="SMART" id="SM00406"/>
    </source>
</evidence>
<feature type="non-terminal residue" evidence="5">
    <location>
        <position position="1"/>
    </location>
</feature>
<gene>
    <name evidence="5" type="primary">Ighv348</name>
    <name evidence="5" type="ORF">SCYSUP_R02037</name>
</gene>
<dbReference type="GO" id="GO:0005576">
    <property type="term" value="C:extracellular region"/>
    <property type="evidence" value="ECO:0007669"/>
    <property type="project" value="UniProtKB-ARBA"/>
</dbReference>
<dbReference type="PANTHER" id="PTHR23266">
    <property type="entry name" value="IMMUNOGLOBULIN HEAVY CHAIN"/>
    <property type="match status" value="1"/>
</dbReference>
<proteinExistence type="predicted"/>
<dbReference type="Proteomes" id="UP000580825">
    <property type="component" value="Unassembled WGS sequence"/>
</dbReference>
<dbReference type="EMBL" id="VXBX01007594">
    <property type="protein sequence ID" value="NXP26635.1"/>
    <property type="molecule type" value="Genomic_DNA"/>
</dbReference>
<keyword evidence="6" id="KW-1185">Reference proteome</keyword>
<evidence type="ECO:0000256" key="2">
    <source>
        <dbReference type="ARBA" id="ARBA00023130"/>
    </source>
</evidence>
<keyword evidence="1" id="KW-0391">Immunity</keyword>
<protein>
    <submittedName>
        <fullName evidence="5">HV348 protein</fullName>
    </submittedName>
</protein>
<evidence type="ECO:0000256" key="3">
    <source>
        <dbReference type="ARBA" id="ARBA00043265"/>
    </source>
</evidence>
<sequence length="76" mass="8317">AGGIFGGYAIRWYRRAPGGSLEWVSFISSSGSVTKYGAAVEGRATASQDSFQSQSSLSLWDLHPWDSAWYFCAFAR</sequence>
<dbReference type="GO" id="GO:0019814">
    <property type="term" value="C:immunoglobulin complex"/>
    <property type="evidence" value="ECO:0007669"/>
    <property type="project" value="UniProtKB-KW"/>
</dbReference>
<dbReference type="InterPro" id="IPR036179">
    <property type="entry name" value="Ig-like_dom_sf"/>
</dbReference>
<dbReference type="AlphaFoldDB" id="A0A7L1YV95"/>
<accession>A0A7L1YV95</accession>
<dbReference type="SUPFAM" id="SSF48726">
    <property type="entry name" value="Immunoglobulin"/>
    <property type="match status" value="1"/>
</dbReference>
<dbReference type="GO" id="GO:0002250">
    <property type="term" value="P:adaptive immune response"/>
    <property type="evidence" value="ECO:0007669"/>
    <property type="project" value="UniProtKB-KW"/>
</dbReference>
<keyword evidence="2" id="KW-1064">Adaptive immunity</keyword>
<feature type="non-terminal residue" evidence="5">
    <location>
        <position position="76"/>
    </location>
</feature>
<evidence type="ECO:0000313" key="5">
    <source>
        <dbReference type="EMBL" id="NXP26635.1"/>
    </source>
</evidence>
<dbReference type="InterPro" id="IPR050199">
    <property type="entry name" value="IgHV"/>
</dbReference>
<evidence type="ECO:0000256" key="1">
    <source>
        <dbReference type="ARBA" id="ARBA00022859"/>
    </source>
</evidence>
<organism evidence="5 6">
    <name type="scientific">Scytalopus superciliaris</name>
    <dbReference type="NCBI Taxonomy" id="312124"/>
    <lineage>
        <taxon>Eukaryota</taxon>
        <taxon>Metazoa</taxon>
        <taxon>Chordata</taxon>
        <taxon>Craniata</taxon>
        <taxon>Vertebrata</taxon>
        <taxon>Euteleostomi</taxon>
        <taxon>Archelosauria</taxon>
        <taxon>Archosauria</taxon>
        <taxon>Dinosauria</taxon>
        <taxon>Saurischia</taxon>
        <taxon>Theropoda</taxon>
        <taxon>Coelurosauria</taxon>
        <taxon>Aves</taxon>
        <taxon>Neognathae</taxon>
        <taxon>Neoaves</taxon>
        <taxon>Telluraves</taxon>
        <taxon>Australaves</taxon>
        <taxon>Passeriformes</taxon>
        <taxon>Rhinocryptidae</taxon>
        <taxon>Scytalopus</taxon>
    </lineage>
</organism>
<evidence type="ECO:0000313" key="6">
    <source>
        <dbReference type="Proteomes" id="UP000580825"/>
    </source>
</evidence>
<keyword evidence="3" id="KW-1280">Immunoglobulin</keyword>
<dbReference type="InterPro" id="IPR013106">
    <property type="entry name" value="Ig_V-set"/>
</dbReference>
<dbReference type="SMART" id="SM00406">
    <property type="entry name" value="IGv"/>
    <property type="match status" value="1"/>
</dbReference>
<feature type="domain" description="Immunoglobulin V-set" evidence="4">
    <location>
        <begin position="2"/>
        <end position="74"/>
    </location>
</feature>
<name>A0A7L1YV95_9PASS</name>